<gene>
    <name evidence="1" type="ORF">GCM10011589_20840</name>
</gene>
<accession>A0ABQ2FXW3</accession>
<evidence type="ECO:0000313" key="2">
    <source>
        <dbReference type="Proteomes" id="UP000648663"/>
    </source>
</evidence>
<reference evidence="2" key="1">
    <citation type="journal article" date="2019" name="Int. J. Syst. Evol. Microbiol.">
        <title>The Global Catalogue of Microorganisms (GCM) 10K type strain sequencing project: providing services to taxonomists for standard genome sequencing and annotation.</title>
        <authorList>
            <consortium name="The Broad Institute Genomics Platform"/>
            <consortium name="The Broad Institute Genome Sequencing Center for Infectious Disease"/>
            <person name="Wu L."/>
            <person name="Ma J."/>
        </authorList>
    </citation>
    <scope>NUCLEOTIDE SEQUENCE [LARGE SCALE GENOMIC DNA]</scope>
    <source>
        <strain evidence="2">CGMCC 4.5581</strain>
    </source>
</reference>
<proteinExistence type="predicted"/>
<protein>
    <submittedName>
        <fullName evidence="1">Uncharacterized protein</fullName>
    </submittedName>
</protein>
<dbReference type="EMBL" id="BMMI01000003">
    <property type="protein sequence ID" value="GGL64488.1"/>
    <property type="molecule type" value="Genomic_DNA"/>
</dbReference>
<keyword evidence="2" id="KW-1185">Reference proteome</keyword>
<comment type="caution">
    <text evidence="1">The sequence shown here is derived from an EMBL/GenBank/DDBJ whole genome shotgun (WGS) entry which is preliminary data.</text>
</comment>
<evidence type="ECO:0000313" key="1">
    <source>
        <dbReference type="EMBL" id="GGL64488.1"/>
    </source>
</evidence>
<organism evidence="1 2">
    <name type="scientific">Modestobacter marinus</name>
    <dbReference type="NCBI Taxonomy" id="477641"/>
    <lineage>
        <taxon>Bacteria</taxon>
        <taxon>Bacillati</taxon>
        <taxon>Actinomycetota</taxon>
        <taxon>Actinomycetes</taxon>
        <taxon>Geodermatophilales</taxon>
        <taxon>Geodermatophilaceae</taxon>
        <taxon>Modestobacter</taxon>
    </lineage>
</organism>
<name>A0ABQ2FXW3_9ACTN</name>
<sequence length="64" mass="6700">MPAAARPSVPGAPVRQLVVPEGVVLEEAMHPWHQPAVSPTLPLRGLQASSETASVTIGTPWLPL</sequence>
<dbReference type="Proteomes" id="UP000648663">
    <property type="component" value="Unassembled WGS sequence"/>
</dbReference>